<dbReference type="Proteomes" id="UP000265618">
    <property type="component" value="Unassembled WGS sequence"/>
</dbReference>
<sequence>MSGTHVTLDREDRVFMARVNESARRWKGHLHRSPNKNTYGTSIVDSTPGTTADTKSLAQSDVALLLVDPASTPPRQGDKCVEFDVLSRAKSDGVPVVVVFNHFEGTTRDYSDEWCHALGVGTGAEGVTVIKTDLSKDVVAHEVVTDILQATKKKTRALPPLLPTSITGNKGSVVLNIPMDDETPGSRLLRPQAMCQEHLLGNFVTTVAY</sequence>
<evidence type="ECO:0000313" key="1">
    <source>
        <dbReference type="EMBL" id="GIQ82405.1"/>
    </source>
</evidence>
<gene>
    <name evidence="1" type="ORF">KIPB_003536</name>
</gene>
<accession>A0A9K3CUL7</accession>
<reference evidence="1 2" key="1">
    <citation type="journal article" date="2018" name="PLoS ONE">
        <title>The draft genome of Kipferlia bialata reveals reductive genome evolution in fornicate parasites.</title>
        <authorList>
            <person name="Tanifuji G."/>
            <person name="Takabayashi S."/>
            <person name="Kume K."/>
            <person name="Takagi M."/>
            <person name="Nakayama T."/>
            <person name="Kamikawa R."/>
            <person name="Inagaki Y."/>
            <person name="Hashimoto T."/>
        </authorList>
    </citation>
    <scope>NUCLEOTIDE SEQUENCE [LARGE SCALE GENOMIC DNA]</scope>
    <source>
        <strain evidence="1">NY0173</strain>
    </source>
</reference>
<keyword evidence="2" id="KW-1185">Reference proteome</keyword>
<evidence type="ECO:0000313" key="2">
    <source>
        <dbReference type="Proteomes" id="UP000265618"/>
    </source>
</evidence>
<comment type="caution">
    <text evidence="1">The sequence shown here is derived from an EMBL/GenBank/DDBJ whole genome shotgun (WGS) entry which is preliminary data.</text>
</comment>
<feature type="non-terminal residue" evidence="1">
    <location>
        <position position="209"/>
    </location>
</feature>
<dbReference type="AlphaFoldDB" id="A0A9K3CUL7"/>
<name>A0A9K3CUL7_9EUKA</name>
<organism evidence="1 2">
    <name type="scientific">Kipferlia bialata</name>
    <dbReference type="NCBI Taxonomy" id="797122"/>
    <lineage>
        <taxon>Eukaryota</taxon>
        <taxon>Metamonada</taxon>
        <taxon>Carpediemonas-like organisms</taxon>
        <taxon>Kipferlia</taxon>
    </lineage>
</organism>
<dbReference type="EMBL" id="BDIP01000684">
    <property type="protein sequence ID" value="GIQ82405.1"/>
    <property type="molecule type" value="Genomic_DNA"/>
</dbReference>
<protein>
    <submittedName>
        <fullName evidence="1">Uncharacterized protein</fullName>
    </submittedName>
</protein>
<proteinExistence type="predicted"/>
<dbReference type="Gene3D" id="3.40.50.11420">
    <property type="match status" value="1"/>
</dbReference>